<name>A0A1N6X837_AQUAC</name>
<organism evidence="1 2">
    <name type="scientific">Aquipseudomonas alcaligenes</name>
    <name type="common">Pseudomonas alcaligenes</name>
    <dbReference type="NCBI Taxonomy" id="43263"/>
    <lineage>
        <taxon>Bacteria</taxon>
        <taxon>Pseudomonadati</taxon>
        <taxon>Pseudomonadota</taxon>
        <taxon>Gammaproteobacteria</taxon>
        <taxon>Pseudomonadales</taxon>
        <taxon>Pseudomonadaceae</taxon>
        <taxon>Aquipseudomonas</taxon>
    </lineage>
</organism>
<gene>
    <name evidence="1" type="ORF">SAMN05878282_11216</name>
</gene>
<dbReference type="RefSeq" id="WP_076429223.1">
    <property type="nucleotide sequence ID" value="NZ_FTMP01000012.1"/>
</dbReference>
<dbReference type="AlphaFoldDB" id="A0A1N6X837"/>
<sequence>MATRRPFCIVSSNYTAVVAAWEGTAKENRRYLLNRDIIAQLEAEDAEDAMRRWRAINGGERPFPPAEVSA</sequence>
<dbReference type="Proteomes" id="UP000185841">
    <property type="component" value="Unassembled WGS sequence"/>
</dbReference>
<evidence type="ECO:0000313" key="1">
    <source>
        <dbReference type="EMBL" id="SIQ98515.1"/>
    </source>
</evidence>
<protein>
    <submittedName>
        <fullName evidence="1">Uncharacterized protein</fullName>
    </submittedName>
</protein>
<reference evidence="1 2" key="1">
    <citation type="submission" date="2017-01" db="EMBL/GenBank/DDBJ databases">
        <authorList>
            <person name="Mah S.A."/>
            <person name="Swanson W.J."/>
            <person name="Moy G.W."/>
            <person name="Vacquier V.D."/>
        </authorList>
    </citation>
    <scope>NUCLEOTIDE SEQUENCE [LARGE SCALE GENOMIC DNA]</scope>
    <source>
        <strain evidence="1 2">RU36E</strain>
    </source>
</reference>
<proteinExistence type="predicted"/>
<evidence type="ECO:0000313" key="2">
    <source>
        <dbReference type="Proteomes" id="UP000185841"/>
    </source>
</evidence>
<dbReference type="EMBL" id="FTMP01000012">
    <property type="protein sequence ID" value="SIQ98515.1"/>
    <property type="molecule type" value="Genomic_DNA"/>
</dbReference>
<accession>A0A1N6X837</accession>